<sequence length="1140" mass="124453">MTLLVVKQRRRFPNASFTVVVSLLLCVVSSILGCAAIVASSTSEHDASSSTTSYNLIDVLADSTEHTLLLRMLQRTRLLPTLNRLMEFDDGRGLTIFAPTDEAIERKRDAEQAKRLAFAHSLDFQATEQMYEDEDGIELLSPAWAYPRSAKSVWEWAVDMATHDSEQEGLSPPHPAMSGAELHLPVTGSSGTGQAWLRVDNIEAALRAQLLYHMINYTLPLDVSEGIVVARDAATFEDTKGAAQMLETLHRPSSTTVHTRPGTVPHPPSSPGSEDNGWLLGGEGQRLRMAKRAEKGEQDSLWVGTDVNGKEGGARVVNTNRNSTAGVIFSIDGVLELPPDFETLLSAHPALQHLTNLSSAALLSTLSEAPHTTFFLPNAAAFDKLSELERTFLTGATDLAAQDRVKLIGWHMSGIGVGEGRIGYAERLRESGTNITTILGGQVPVSTASNGTVTVGNARLVEEDILIENGVVHIVDDLLLPGGTFGMNIERTLLALNCTRFVSLVHNAGLSAYIDNDIRDPDGEGTNATWTFMAPRDDVLDEWIERGAPTDGSSGVVDAEYAEQRWGVPSQSATLRLDKDHALQAGINGTKLEELLRYHIAPGRLTPKSLQDGMLIGTELRDWKLKFGRQRVAVEVAEDPRQEKDRQGNGDVAFGDANVIAKPVEVGGSIIYLISQLLQVPLNPIQTAVSSLTLSTFVATVFSAELDKPIKRAPGITYFVPHNDAFSALGLAMNYLLLPREGPRAELRSVVEYHAVDRVVYVQDFVKGAKKYPTLEGSPIWAGQSENGTIEVRRGTEGRDARVLQGDLLTSTGVLHEIDQVELPPTLDLTIRKLMTGAKAQTMMSLIEEAGYGWILNGTAPKSPEAAAELERNSAAVQGNKGKKGERKRHRKRHNLFADGGQSYVVLVPTDAAFARVNLTYYLEDREALRELVQLHIIPSPADVILPGGTSDRLPIALSNDFGFTSLLDRSLGGASRYGKLGFRKEKHAEKNDDGGAPDLNKGLGWVVGVQGSRGNDHRQHSANVLSFGRESLSSTRADADLAQAKDRLKGLLRKRRGRSRLPTPIEGQEEWNSRSIGGVLTLDAVLQPYEPGWFYSWGWIVLTVIMVGFVLTGMGFGLWRWWHRDGRIRLPDALEGEED</sequence>
<evidence type="ECO:0000313" key="5">
    <source>
        <dbReference type="Proteomes" id="UP000245783"/>
    </source>
</evidence>
<protein>
    <recommendedName>
        <fullName evidence="3">FAS1 domain-containing protein</fullName>
    </recommendedName>
</protein>
<keyword evidence="2" id="KW-0812">Transmembrane</keyword>
<dbReference type="STRING" id="1522189.A0A316W9P0"/>
<keyword evidence="2" id="KW-0472">Membrane</keyword>
<dbReference type="Proteomes" id="UP000245783">
    <property type="component" value="Unassembled WGS sequence"/>
</dbReference>
<dbReference type="InterPro" id="IPR000782">
    <property type="entry name" value="FAS1_domain"/>
</dbReference>
<dbReference type="SMART" id="SM00554">
    <property type="entry name" value="FAS1"/>
    <property type="match status" value="3"/>
</dbReference>
<feature type="domain" description="FAS1" evidence="3">
    <location>
        <begin position="53"/>
        <end position="335"/>
    </location>
</feature>
<evidence type="ECO:0000259" key="3">
    <source>
        <dbReference type="PROSITE" id="PS50213"/>
    </source>
</evidence>
<dbReference type="InterPro" id="IPR036378">
    <property type="entry name" value="FAS1_dom_sf"/>
</dbReference>
<evidence type="ECO:0000256" key="2">
    <source>
        <dbReference type="SAM" id="Phobius"/>
    </source>
</evidence>
<keyword evidence="5" id="KW-1185">Reference proteome</keyword>
<dbReference type="InParanoid" id="A0A316W9P0"/>
<dbReference type="GO" id="GO:0005615">
    <property type="term" value="C:extracellular space"/>
    <property type="evidence" value="ECO:0007669"/>
    <property type="project" value="TreeGrafter"/>
</dbReference>
<feature type="domain" description="FAS1" evidence="3">
    <location>
        <begin position="338"/>
        <end position="479"/>
    </location>
</feature>
<dbReference type="Pfam" id="PF02469">
    <property type="entry name" value="Fasciclin"/>
    <property type="match status" value="3"/>
</dbReference>
<accession>A0A316W9P0</accession>
<proteinExistence type="predicted"/>
<reference evidence="4 5" key="1">
    <citation type="journal article" date="2018" name="Mol. Biol. Evol.">
        <title>Broad Genomic Sampling Reveals a Smut Pathogenic Ancestry of the Fungal Clade Ustilaginomycotina.</title>
        <authorList>
            <person name="Kijpornyongpan T."/>
            <person name="Mondo S.J."/>
            <person name="Barry K."/>
            <person name="Sandor L."/>
            <person name="Lee J."/>
            <person name="Lipzen A."/>
            <person name="Pangilinan J."/>
            <person name="LaButti K."/>
            <person name="Hainaut M."/>
            <person name="Henrissat B."/>
            <person name="Grigoriev I.V."/>
            <person name="Spatafora J.W."/>
            <person name="Aime M.C."/>
        </authorList>
    </citation>
    <scope>NUCLEOTIDE SEQUENCE [LARGE SCALE GENOMIC DNA]</scope>
    <source>
        <strain evidence="4 5">MCA 4658</strain>
    </source>
</reference>
<dbReference type="GeneID" id="37034823"/>
<dbReference type="EMBL" id="KZ819355">
    <property type="protein sequence ID" value="PWN45461.1"/>
    <property type="molecule type" value="Genomic_DNA"/>
</dbReference>
<dbReference type="GO" id="GO:0016236">
    <property type="term" value="P:macroautophagy"/>
    <property type="evidence" value="ECO:0007669"/>
    <property type="project" value="TreeGrafter"/>
</dbReference>
<dbReference type="SUPFAM" id="SSF82153">
    <property type="entry name" value="FAS1 domain"/>
    <property type="match status" value="5"/>
</dbReference>
<dbReference type="Gene3D" id="2.30.180.10">
    <property type="entry name" value="FAS1 domain"/>
    <property type="match status" value="5"/>
</dbReference>
<organism evidence="4 5">
    <name type="scientific">Ceraceosorus guamensis</name>
    <dbReference type="NCBI Taxonomy" id="1522189"/>
    <lineage>
        <taxon>Eukaryota</taxon>
        <taxon>Fungi</taxon>
        <taxon>Dikarya</taxon>
        <taxon>Basidiomycota</taxon>
        <taxon>Ustilaginomycotina</taxon>
        <taxon>Exobasidiomycetes</taxon>
        <taxon>Ceraceosorales</taxon>
        <taxon>Ceraceosoraceae</taxon>
        <taxon>Ceraceosorus</taxon>
    </lineage>
</organism>
<feature type="domain" description="FAS1" evidence="3">
    <location>
        <begin position="485"/>
        <end position="678"/>
    </location>
</feature>
<dbReference type="InterPro" id="IPR050904">
    <property type="entry name" value="Adhesion/Biosynth-related"/>
</dbReference>
<dbReference type="OrthoDB" id="14252at2759"/>
<dbReference type="PANTHER" id="PTHR10900:SF77">
    <property type="entry name" value="FI19380P1"/>
    <property type="match status" value="1"/>
</dbReference>
<keyword evidence="2" id="KW-1133">Transmembrane helix</keyword>
<dbReference type="GO" id="GO:0000329">
    <property type="term" value="C:fungal-type vacuole membrane"/>
    <property type="evidence" value="ECO:0007669"/>
    <property type="project" value="TreeGrafter"/>
</dbReference>
<gene>
    <name evidence="4" type="ORF">IE81DRAFT_320222</name>
</gene>
<feature type="transmembrane region" description="Helical" evidence="2">
    <location>
        <begin position="1098"/>
        <end position="1120"/>
    </location>
</feature>
<name>A0A316W9P0_9BASI</name>
<feature type="region of interest" description="Disordered" evidence="1">
    <location>
        <begin position="251"/>
        <end position="279"/>
    </location>
</feature>
<feature type="domain" description="FAS1" evidence="3">
    <location>
        <begin position="681"/>
        <end position="822"/>
    </location>
</feature>
<dbReference type="RefSeq" id="XP_025372621.1">
    <property type="nucleotide sequence ID" value="XM_025512953.1"/>
</dbReference>
<dbReference type="PANTHER" id="PTHR10900">
    <property type="entry name" value="PERIOSTIN-RELATED"/>
    <property type="match status" value="1"/>
</dbReference>
<dbReference type="AlphaFoldDB" id="A0A316W9P0"/>
<dbReference type="PROSITE" id="PS51257">
    <property type="entry name" value="PROKAR_LIPOPROTEIN"/>
    <property type="match status" value="1"/>
</dbReference>
<dbReference type="PROSITE" id="PS50213">
    <property type="entry name" value="FAS1"/>
    <property type="match status" value="4"/>
</dbReference>
<evidence type="ECO:0000256" key="1">
    <source>
        <dbReference type="SAM" id="MobiDB-lite"/>
    </source>
</evidence>
<evidence type="ECO:0000313" key="4">
    <source>
        <dbReference type="EMBL" id="PWN45461.1"/>
    </source>
</evidence>